<feature type="non-terminal residue" evidence="1">
    <location>
        <position position="1"/>
    </location>
</feature>
<dbReference type="AlphaFoldDB" id="A0A1X3HFC7"/>
<evidence type="ECO:0000313" key="1">
    <source>
        <dbReference type="EMBL" id="OSJ19787.1"/>
    </source>
</evidence>
<sequence length="78" mass="8550">GDAFFYYLGSYSSADNRWRGEIVNQEHTAARDAIFGGYEVGIGFSGSCEANGAIWEATALAGKRSFRLAAEMKLLHRI</sequence>
<organism evidence="1 2">
    <name type="scientific">Bradyrhizobium canariense</name>
    <dbReference type="NCBI Taxonomy" id="255045"/>
    <lineage>
        <taxon>Bacteria</taxon>
        <taxon>Pseudomonadati</taxon>
        <taxon>Pseudomonadota</taxon>
        <taxon>Alphaproteobacteria</taxon>
        <taxon>Hyphomicrobiales</taxon>
        <taxon>Nitrobacteraceae</taxon>
        <taxon>Bradyrhizobium</taxon>
    </lineage>
</organism>
<dbReference type="EMBL" id="NAFI01000078">
    <property type="protein sequence ID" value="OSJ19787.1"/>
    <property type="molecule type" value="Genomic_DNA"/>
</dbReference>
<protein>
    <submittedName>
        <fullName evidence="1">Uncharacterized protein</fullName>
    </submittedName>
</protein>
<dbReference type="Proteomes" id="UP000193553">
    <property type="component" value="Unassembled WGS sequence"/>
</dbReference>
<comment type="caution">
    <text evidence="1">The sequence shown here is derived from an EMBL/GenBank/DDBJ whole genome shotgun (WGS) entry which is preliminary data.</text>
</comment>
<evidence type="ECO:0000313" key="2">
    <source>
        <dbReference type="Proteomes" id="UP000193553"/>
    </source>
</evidence>
<proteinExistence type="predicted"/>
<accession>A0A1X3HFC7</accession>
<gene>
    <name evidence="1" type="ORF">BSZ18_00325</name>
</gene>
<reference evidence="1 2" key="1">
    <citation type="submission" date="2017-03" db="EMBL/GenBank/DDBJ databases">
        <title>Whole genome sequences of fourteen strains of Bradyrhizobium canariense and one strain of Bradyrhizobium japonicum isolated from Lupinus (Papilionoideae: Genisteae) species in Algeria.</title>
        <authorList>
            <person name="Crovadore J."/>
            <person name="Chekireb D."/>
            <person name="Brachmann A."/>
            <person name="Chablais R."/>
            <person name="Cochard B."/>
            <person name="Lefort F."/>
        </authorList>
    </citation>
    <scope>NUCLEOTIDE SEQUENCE [LARGE SCALE GENOMIC DNA]</scope>
    <source>
        <strain evidence="1 2">UBMA195</strain>
    </source>
</reference>
<name>A0A1X3HFC7_9BRAD</name>